<gene>
    <name evidence="1" type="ORF">GCM10012289_75680</name>
</gene>
<protein>
    <recommendedName>
        <fullName evidence="3">Tetratricopeptide repeat protein</fullName>
    </recommendedName>
</protein>
<dbReference type="Proteomes" id="UP000646523">
    <property type="component" value="Unassembled WGS sequence"/>
</dbReference>
<sequence>MDGETMSTDDRIERARLACQRAVFVGDLDALDTAERELDMVEADLAVARGRIMQARSHEQRTENPDELALFQRATELYQGLGDVRGEGEALFWVGTYHQMSMRDDDTAVPFLERSSELAARVGDKLTMSYALRHLGYADHVAGRLDAARERLEESTRLRREIGFLPGVAANLVGLAYVAAAQGRRDHAWALIEEAGSIADASGAQAILRQVEEARTHL</sequence>
<dbReference type="AlphaFoldDB" id="A0A917ZJ18"/>
<keyword evidence="2" id="KW-1185">Reference proteome</keyword>
<organism evidence="1 2">
    <name type="scientific">Nonomuraea cavernae</name>
    <dbReference type="NCBI Taxonomy" id="2045107"/>
    <lineage>
        <taxon>Bacteria</taxon>
        <taxon>Bacillati</taxon>
        <taxon>Actinomycetota</taxon>
        <taxon>Actinomycetes</taxon>
        <taxon>Streptosporangiales</taxon>
        <taxon>Streptosporangiaceae</taxon>
        <taxon>Nonomuraea</taxon>
    </lineage>
</organism>
<evidence type="ECO:0000313" key="2">
    <source>
        <dbReference type="Proteomes" id="UP000646523"/>
    </source>
</evidence>
<dbReference type="Gene3D" id="1.25.40.10">
    <property type="entry name" value="Tetratricopeptide repeat domain"/>
    <property type="match status" value="1"/>
</dbReference>
<dbReference type="EMBL" id="BMNH01000048">
    <property type="protein sequence ID" value="GGO83044.1"/>
    <property type="molecule type" value="Genomic_DNA"/>
</dbReference>
<evidence type="ECO:0008006" key="3">
    <source>
        <dbReference type="Google" id="ProtNLM"/>
    </source>
</evidence>
<reference evidence="1" key="2">
    <citation type="submission" date="2020-09" db="EMBL/GenBank/DDBJ databases">
        <authorList>
            <person name="Sun Q."/>
            <person name="Zhou Y."/>
        </authorList>
    </citation>
    <scope>NUCLEOTIDE SEQUENCE</scope>
    <source>
        <strain evidence="1">CGMCC 4.7368</strain>
    </source>
</reference>
<comment type="caution">
    <text evidence="1">The sequence shown here is derived from an EMBL/GenBank/DDBJ whole genome shotgun (WGS) entry which is preliminary data.</text>
</comment>
<name>A0A917ZJ18_9ACTN</name>
<accession>A0A917ZJ18</accession>
<dbReference type="InterPro" id="IPR011990">
    <property type="entry name" value="TPR-like_helical_dom_sf"/>
</dbReference>
<reference evidence="1" key="1">
    <citation type="journal article" date="2014" name="Int. J. Syst. Evol. Microbiol.">
        <title>Complete genome sequence of Corynebacterium casei LMG S-19264T (=DSM 44701T), isolated from a smear-ripened cheese.</title>
        <authorList>
            <consortium name="US DOE Joint Genome Institute (JGI-PGF)"/>
            <person name="Walter F."/>
            <person name="Albersmeier A."/>
            <person name="Kalinowski J."/>
            <person name="Ruckert C."/>
        </authorList>
    </citation>
    <scope>NUCLEOTIDE SEQUENCE</scope>
    <source>
        <strain evidence="1">CGMCC 4.7368</strain>
    </source>
</reference>
<dbReference type="SUPFAM" id="SSF48452">
    <property type="entry name" value="TPR-like"/>
    <property type="match status" value="1"/>
</dbReference>
<evidence type="ECO:0000313" key="1">
    <source>
        <dbReference type="EMBL" id="GGO83044.1"/>
    </source>
</evidence>
<proteinExistence type="predicted"/>